<dbReference type="Gene3D" id="1.25.40.20">
    <property type="entry name" value="Ankyrin repeat-containing domain"/>
    <property type="match status" value="2"/>
</dbReference>
<name>A0AA38TLH6_9ASTR</name>
<reference evidence="3" key="1">
    <citation type="submission" date="2023-03" db="EMBL/GenBank/DDBJ databases">
        <title>Chromosome-scale reference genome and RAD-based genetic map of yellow starthistle (Centaurea solstitialis) reveal putative structural variation and QTLs associated with invader traits.</title>
        <authorList>
            <person name="Reatini B."/>
            <person name="Cang F.A."/>
            <person name="Jiang Q."/>
            <person name="Mckibben M.T.W."/>
            <person name="Barker M.S."/>
            <person name="Rieseberg L.H."/>
            <person name="Dlugosch K.M."/>
        </authorList>
    </citation>
    <scope>NUCLEOTIDE SEQUENCE</scope>
    <source>
        <strain evidence="3">CAN-66</strain>
        <tissue evidence="3">Leaf</tissue>
    </source>
</reference>
<keyword evidence="1" id="KW-1133">Transmembrane helix</keyword>
<feature type="domain" description="PGG" evidence="2">
    <location>
        <begin position="544"/>
        <end position="576"/>
    </location>
</feature>
<dbReference type="SMART" id="SM00248">
    <property type="entry name" value="ANK"/>
    <property type="match status" value="5"/>
</dbReference>
<dbReference type="EMBL" id="JARYMX010000003">
    <property type="protein sequence ID" value="KAJ9557501.1"/>
    <property type="molecule type" value="Genomic_DNA"/>
</dbReference>
<dbReference type="GO" id="GO:0016020">
    <property type="term" value="C:membrane"/>
    <property type="evidence" value="ECO:0007669"/>
    <property type="project" value="TreeGrafter"/>
</dbReference>
<dbReference type="PANTHER" id="PTHR24177:SF472">
    <property type="entry name" value="PGG DOMAIN-CONTAINING PROTEIN"/>
    <property type="match status" value="1"/>
</dbReference>
<accession>A0AA38TLH6</accession>
<dbReference type="Proteomes" id="UP001172457">
    <property type="component" value="Chromosome 3"/>
</dbReference>
<keyword evidence="1" id="KW-0812">Transmembrane</keyword>
<dbReference type="InterPro" id="IPR036770">
    <property type="entry name" value="Ankyrin_rpt-contain_sf"/>
</dbReference>
<dbReference type="Pfam" id="PF13962">
    <property type="entry name" value="PGG"/>
    <property type="match status" value="1"/>
</dbReference>
<dbReference type="PANTHER" id="PTHR24177">
    <property type="entry name" value="CASKIN"/>
    <property type="match status" value="1"/>
</dbReference>
<dbReference type="InterPro" id="IPR026961">
    <property type="entry name" value="PGG_dom"/>
</dbReference>
<evidence type="ECO:0000313" key="3">
    <source>
        <dbReference type="EMBL" id="KAJ9557501.1"/>
    </source>
</evidence>
<comment type="caution">
    <text evidence="3">The sequence shown here is derived from an EMBL/GenBank/DDBJ whole genome shotgun (WGS) entry which is preliminary data.</text>
</comment>
<organism evidence="3 4">
    <name type="scientific">Centaurea solstitialis</name>
    <name type="common">yellow star-thistle</name>
    <dbReference type="NCBI Taxonomy" id="347529"/>
    <lineage>
        <taxon>Eukaryota</taxon>
        <taxon>Viridiplantae</taxon>
        <taxon>Streptophyta</taxon>
        <taxon>Embryophyta</taxon>
        <taxon>Tracheophyta</taxon>
        <taxon>Spermatophyta</taxon>
        <taxon>Magnoliopsida</taxon>
        <taxon>eudicotyledons</taxon>
        <taxon>Gunneridae</taxon>
        <taxon>Pentapetalae</taxon>
        <taxon>asterids</taxon>
        <taxon>campanulids</taxon>
        <taxon>Asterales</taxon>
        <taxon>Asteraceae</taxon>
        <taxon>Carduoideae</taxon>
        <taxon>Cardueae</taxon>
        <taxon>Centaureinae</taxon>
        <taxon>Centaurea</taxon>
    </lineage>
</organism>
<dbReference type="AlphaFoldDB" id="A0AA38TLH6"/>
<protein>
    <recommendedName>
        <fullName evidence="2">PGG domain-containing protein</fullName>
    </recommendedName>
</protein>
<dbReference type="Pfam" id="PF12796">
    <property type="entry name" value="Ank_2"/>
    <property type="match status" value="1"/>
</dbReference>
<keyword evidence="4" id="KW-1185">Reference proteome</keyword>
<sequence>MVGGGSGCRWRWWPEAVVADGNRSDYIKFAIPLYNASIKGDWKAAEAILGERPELVRWAITENHETALHVASSTKSNSSVNKFVENLVRRMTKEQLELRNTSSNTALCLTAVAGNVEIARILVNENRNLLNIPGYQNMMPLYMACLSGQREMVKYLYDNSDRMSGDFWTHQNRGWVLLKCVESDIFVCIKLSRTLTHSDAGVLTAEPLPKYKKGPIPSSQLASNCYKSIHNGGKNMVSEILGGSTTVDAQNVALQIVTDREELRKNEDVLRLLAQKPNAFRETKLNYFRKVINQILHVNIRHAEDPSCDALKLLRVIWTTIARLPKNEIDNIVRGPPDKITTGKEEKPDMLQLVRTISEVIQYIPVTVCGLLNLDNVPTKREYETRYAERDENTRHGIKKYSSRVLFVAAENGNTEFVVELIRQYTDLIWKVNDDNQSIFHVAVSHRHEGIYNLLYEIGSMKDMITPLRDHNDNTLLHLVGMSARKKRLGDVSGYALQMQRELLWFKEVESLMPPSYRKRKNKDGLTPHELFTNEHKELLFAAEKWMKDTASQCMVVAALIATIVFAAAFTVPGGYC</sequence>
<dbReference type="SUPFAM" id="SSF48403">
    <property type="entry name" value="Ankyrin repeat"/>
    <property type="match status" value="1"/>
</dbReference>
<evidence type="ECO:0000256" key="1">
    <source>
        <dbReference type="SAM" id="Phobius"/>
    </source>
</evidence>
<evidence type="ECO:0000313" key="4">
    <source>
        <dbReference type="Proteomes" id="UP001172457"/>
    </source>
</evidence>
<evidence type="ECO:0000259" key="2">
    <source>
        <dbReference type="Pfam" id="PF13962"/>
    </source>
</evidence>
<dbReference type="InterPro" id="IPR002110">
    <property type="entry name" value="Ankyrin_rpt"/>
</dbReference>
<keyword evidence="1" id="KW-0472">Membrane</keyword>
<feature type="transmembrane region" description="Helical" evidence="1">
    <location>
        <begin position="555"/>
        <end position="576"/>
    </location>
</feature>
<proteinExistence type="predicted"/>
<gene>
    <name evidence="3" type="ORF">OSB04_012115</name>
</gene>